<dbReference type="AlphaFoldDB" id="A0A645C6Z9"/>
<keyword evidence="1" id="KW-0812">Transmembrane</keyword>
<feature type="transmembrane region" description="Helical" evidence="1">
    <location>
        <begin position="120"/>
        <end position="139"/>
    </location>
</feature>
<reference evidence="2" key="1">
    <citation type="submission" date="2019-08" db="EMBL/GenBank/DDBJ databases">
        <authorList>
            <person name="Kucharzyk K."/>
            <person name="Murdoch R.W."/>
            <person name="Higgins S."/>
            <person name="Loffler F."/>
        </authorList>
    </citation>
    <scope>NUCLEOTIDE SEQUENCE</scope>
</reference>
<keyword evidence="1" id="KW-0472">Membrane</keyword>
<dbReference type="EMBL" id="VSSQ01025380">
    <property type="protein sequence ID" value="MPM73462.1"/>
    <property type="molecule type" value="Genomic_DNA"/>
</dbReference>
<accession>A0A645C6Z9</accession>
<sequence length="265" mass="27818">MISEMKNNFVNSEMILVPIQIALKAAILGLFIAHSGDILIFCVQIVDSITKVITQATGGDSVFVHASALVDAKVAMLPSGWTGKWSSIVCRTVLQICVSATYIFTQIALIIMIILADIGLGLLAILAPVVLAFSILPSFENTPSTVLKKIFEFLFYIPIANVYCLILIVLLYASMDSGLLTFVIIGAAYILGAFALPSVISSLIGAASDGFSAGMTQIGSRISGGLVATAGVTRGFVRHVAGKNASKKGVAVLQNVADPIAPTQK</sequence>
<gene>
    <name evidence="2" type="ORF">SDC9_120442</name>
</gene>
<proteinExistence type="predicted"/>
<name>A0A645C6Z9_9ZZZZ</name>
<comment type="caution">
    <text evidence="2">The sequence shown here is derived from an EMBL/GenBank/DDBJ whole genome shotgun (WGS) entry which is preliminary data.</text>
</comment>
<protein>
    <submittedName>
        <fullName evidence="2">Uncharacterized protein</fullName>
    </submittedName>
</protein>
<organism evidence="2">
    <name type="scientific">bioreactor metagenome</name>
    <dbReference type="NCBI Taxonomy" id="1076179"/>
    <lineage>
        <taxon>unclassified sequences</taxon>
        <taxon>metagenomes</taxon>
        <taxon>ecological metagenomes</taxon>
    </lineage>
</organism>
<evidence type="ECO:0000256" key="1">
    <source>
        <dbReference type="SAM" id="Phobius"/>
    </source>
</evidence>
<feature type="transmembrane region" description="Helical" evidence="1">
    <location>
        <begin position="179"/>
        <end position="207"/>
    </location>
</feature>
<evidence type="ECO:0000313" key="2">
    <source>
        <dbReference type="EMBL" id="MPM73462.1"/>
    </source>
</evidence>
<feature type="transmembrane region" description="Helical" evidence="1">
    <location>
        <begin position="151"/>
        <end position="173"/>
    </location>
</feature>
<feature type="transmembrane region" description="Helical" evidence="1">
    <location>
        <begin position="93"/>
        <end position="114"/>
    </location>
</feature>
<keyword evidence="1" id="KW-1133">Transmembrane helix</keyword>